<feature type="transmembrane region" description="Helical" evidence="1">
    <location>
        <begin position="136"/>
        <end position="155"/>
    </location>
</feature>
<dbReference type="Pfam" id="PF11750">
    <property type="entry name" value="DUF3307"/>
    <property type="match status" value="1"/>
</dbReference>
<comment type="caution">
    <text evidence="2">The sequence shown here is derived from an EMBL/GenBank/DDBJ whole genome shotgun (WGS) entry which is preliminary data.</text>
</comment>
<dbReference type="InterPro" id="IPR021737">
    <property type="entry name" value="Phage_phiKZ_Orf197"/>
</dbReference>
<sequence length="251" mass="28190">MSAFSLSHFLVVNPFIALFIICHVLSDFHFQSQKLAELKEKNKFYLLGHLCQVAWPLILLGLYQPVAWPEVIWIICSHAFLDGLEPFVKGYFSERLYFTMDQFIHLAISVSLALSLSEAGAKLAMTLGEWAKLPSIVLFFLLVTKPANLVFRICFAKYQPVKSILNDNQVFQKQEEQQTITGAGATIGTLERLVMGVCILFGQFASIGLVFTAKSIARYNKISEDPAFAEYYLIGSLFSILTVMVAAWICL</sequence>
<gene>
    <name evidence="2" type="ORF">ABID29_000966</name>
</gene>
<dbReference type="Proteomes" id="UP001549122">
    <property type="component" value="Unassembled WGS sequence"/>
</dbReference>
<accession>A0ABV2FH21</accession>
<evidence type="ECO:0008006" key="4">
    <source>
        <dbReference type="Google" id="ProtNLM"/>
    </source>
</evidence>
<organism evidence="2 3">
    <name type="scientific">Streptococcus rupicaprae</name>
    <dbReference type="NCBI Taxonomy" id="759619"/>
    <lineage>
        <taxon>Bacteria</taxon>
        <taxon>Bacillati</taxon>
        <taxon>Bacillota</taxon>
        <taxon>Bacilli</taxon>
        <taxon>Lactobacillales</taxon>
        <taxon>Streptococcaceae</taxon>
        <taxon>Streptococcus</taxon>
    </lineage>
</organism>
<protein>
    <recommendedName>
        <fullName evidence="4">DUF3307 domain-containing protein</fullName>
    </recommendedName>
</protein>
<keyword evidence="1" id="KW-0472">Membrane</keyword>
<keyword evidence="1" id="KW-1133">Transmembrane helix</keyword>
<name>A0ABV2FH21_9STRE</name>
<evidence type="ECO:0000313" key="2">
    <source>
        <dbReference type="EMBL" id="MET3557854.1"/>
    </source>
</evidence>
<feature type="transmembrane region" description="Helical" evidence="1">
    <location>
        <begin position="193"/>
        <end position="211"/>
    </location>
</feature>
<evidence type="ECO:0000256" key="1">
    <source>
        <dbReference type="SAM" id="Phobius"/>
    </source>
</evidence>
<keyword evidence="3" id="KW-1185">Reference proteome</keyword>
<dbReference type="RefSeq" id="WP_354364755.1">
    <property type="nucleotide sequence ID" value="NZ_JBEPLO010000008.1"/>
</dbReference>
<feature type="transmembrane region" description="Helical" evidence="1">
    <location>
        <begin position="6"/>
        <end position="25"/>
    </location>
</feature>
<feature type="transmembrane region" description="Helical" evidence="1">
    <location>
        <begin position="46"/>
        <end position="65"/>
    </location>
</feature>
<reference evidence="2 3" key="1">
    <citation type="submission" date="2024-06" db="EMBL/GenBank/DDBJ databases">
        <title>Genomic Encyclopedia of Type Strains, Phase IV (KMG-IV): sequencing the most valuable type-strain genomes for metagenomic binning, comparative biology and taxonomic classification.</title>
        <authorList>
            <person name="Goeker M."/>
        </authorList>
    </citation>
    <scope>NUCLEOTIDE SEQUENCE [LARGE SCALE GENOMIC DNA]</scope>
    <source>
        <strain evidence="2 3">DSM 28303</strain>
    </source>
</reference>
<dbReference type="EMBL" id="JBEPLO010000008">
    <property type="protein sequence ID" value="MET3557854.1"/>
    <property type="molecule type" value="Genomic_DNA"/>
</dbReference>
<evidence type="ECO:0000313" key="3">
    <source>
        <dbReference type="Proteomes" id="UP001549122"/>
    </source>
</evidence>
<keyword evidence="1" id="KW-0812">Transmembrane</keyword>
<proteinExistence type="predicted"/>
<feature type="transmembrane region" description="Helical" evidence="1">
    <location>
        <begin position="231"/>
        <end position="250"/>
    </location>
</feature>